<comment type="caution">
    <text evidence="1">The sequence shown here is derived from an EMBL/GenBank/DDBJ whole genome shotgun (WGS) entry which is preliminary data.</text>
</comment>
<evidence type="ECO:0000313" key="2">
    <source>
        <dbReference type="Proteomes" id="UP001597304"/>
    </source>
</evidence>
<dbReference type="Proteomes" id="UP001597304">
    <property type="component" value="Unassembled WGS sequence"/>
</dbReference>
<keyword evidence="2" id="KW-1185">Reference proteome</keyword>
<accession>A0ABW4KZG1</accession>
<evidence type="ECO:0000313" key="1">
    <source>
        <dbReference type="EMBL" id="MFD1712733.1"/>
    </source>
</evidence>
<dbReference type="EMBL" id="JBHUEJ010000048">
    <property type="protein sequence ID" value="MFD1712733.1"/>
    <property type="molecule type" value="Genomic_DNA"/>
</dbReference>
<gene>
    <name evidence="1" type="ORF">ACFSF0_19220</name>
</gene>
<proteinExistence type="predicted"/>
<reference evidence="2" key="1">
    <citation type="journal article" date="2019" name="Int. J. Syst. Evol. Microbiol.">
        <title>The Global Catalogue of Microorganisms (GCM) 10K type strain sequencing project: providing services to taxonomists for standard genome sequencing and annotation.</title>
        <authorList>
            <consortium name="The Broad Institute Genomics Platform"/>
            <consortium name="The Broad Institute Genome Sequencing Center for Infectious Disease"/>
            <person name="Wu L."/>
            <person name="Ma J."/>
        </authorList>
    </citation>
    <scope>NUCLEOTIDE SEQUENCE [LARGE SCALE GENOMIC DNA]</scope>
    <source>
        <strain evidence="2">LMG 29247</strain>
    </source>
</reference>
<name>A0ABW4KZG1_9BURK</name>
<protein>
    <submittedName>
        <fullName evidence="1">Uncharacterized protein</fullName>
    </submittedName>
</protein>
<organism evidence="1 2">
    <name type="scientific">Ottowia flava</name>
    <dbReference type="NCBI Taxonomy" id="2675430"/>
    <lineage>
        <taxon>Bacteria</taxon>
        <taxon>Pseudomonadati</taxon>
        <taxon>Pseudomonadota</taxon>
        <taxon>Betaproteobacteria</taxon>
        <taxon>Burkholderiales</taxon>
        <taxon>Comamonadaceae</taxon>
        <taxon>Ottowia</taxon>
    </lineage>
</organism>
<dbReference type="RefSeq" id="WP_147914836.1">
    <property type="nucleotide sequence ID" value="NZ_JBHUEJ010000048.1"/>
</dbReference>
<sequence length="85" mass="9208">MPDMLEIIEACAPITPEGCADADPQAMVLVGSLDGCCHPRAGRLKARLVDCQCHDQLAQLRAEVTHLLTLSFGPVEAQRRLQALQ</sequence>